<dbReference type="PANTHER" id="PTHR12499">
    <property type="entry name" value="OPTIC ATROPHY 3 PROTEIN OPA3"/>
    <property type="match status" value="1"/>
</dbReference>
<sequence length="301" mass="34527">MSLTFKILSLCVRTVAKPIGNSIKARAKEHERFRRFAINAAQGLHRFDMRMRLGLLHDSAAQERMHEQAKKAAEAKKKSEATPTVRTEAEQKQWEEQQAKEKSEGTSSSKPKYHIRPLSDAKAIELGANFASESFVFLVAVGLILVERWYSSKKQNDRRDVIHDRLDELASEVERLRSRYEPDLQDLHEKREAERELERRRQESKAWYNPAGWWTRTESPREIEDGIEKVHQFRPGDVEQVLEVKRSQLENQSSFPAKTSPAEGGGPSPDHTRHTAATDVPLLDNGLSARLNEILASRKDR</sequence>
<dbReference type="Proteomes" id="UP000799441">
    <property type="component" value="Unassembled WGS sequence"/>
</dbReference>
<accession>A0A9P4Q113</accession>
<dbReference type="GO" id="GO:0019216">
    <property type="term" value="P:regulation of lipid metabolic process"/>
    <property type="evidence" value="ECO:0007669"/>
    <property type="project" value="TreeGrafter"/>
</dbReference>
<dbReference type="EMBL" id="MU003844">
    <property type="protein sequence ID" value="KAF2717428.1"/>
    <property type="molecule type" value="Genomic_DNA"/>
</dbReference>
<dbReference type="OrthoDB" id="2129069at2759"/>
<dbReference type="AlphaFoldDB" id="A0A9P4Q113"/>
<proteinExistence type="inferred from homology"/>
<dbReference type="InterPro" id="IPR010754">
    <property type="entry name" value="OPA3-like"/>
</dbReference>
<keyword evidence="2" id="KW-0175">Coiled coil</keyword>
<evidence type="ECO:0000313" key="5">
    <source>
        <dbReference type="Proteomes" id="UP000799441"/>
    </source>
</evidence>
<evidence type="ECO:0008006" key="6">
    <source>
        <dbReference type="Google" id="ProtNLM"/>
    </source>
</evidence>
<evidence type="ECO:0000313" key="4">
    <source>
        <dbReference type="EMBL" id="KAF2717428.1"/>
    </source>
</evidence>
<name>A0A9P4Q113_9PEZI</name>
<comment type="similarity">
    <text evidence="1">Belongs to the OPA3 family.</text>
</comment>
<feature type="compositionally biased region" description="Basic and acidic residues" evidence="3">
    <location>
        <begin position="62"/>
        <end position="80"/>
    </location>
</feature>
<reference evidence="4" key="1">
    <citation type="journal article" date="2020" name="Stud. Mycol.">
        <title>101 Dothideomycetes genomes: a test case for predicting lifestyles and emergence of pathogens.</title>
        <authorList>
            <person name="Haridas S."/>
            <person name="Albert R."/>
            <person name="Binder M."/>
            <person name="Bloem J."/>
            <person name="Labutti K."/>
            <person name="Salamov A."/>
            <person name="Andreopoulos B."/>
            <person name="Baker S."/>
            <person name="Barry K."/>
            <person name="Bills G."/>
            <person name="Bluhm B."/>
            <person name="Cannon C."/>
            <person name="Castanera R."/>
            <person name="Culley D."/>
            <person name="Daum C."/>
            <person name="Ezra D."/>
            <person name="Gonzalez J."/>
            <person name="Henrissat B."/>
            <person name="Kuo A."/>
            <person name="Liang C."/>
            <person name="Lipzen A."/>
            <person name="Lutzoni F."/>
            <person name="Magnuson J."/>
            <person name="Mondo S."/>
            <person name="Nolan M."/>
            <person name="Ohm R."/>
            <person name="Pangilinan J."/>
            <person name="Park H.-J."/>
            <person name="Ramirez L."/>
            <person name="Alfaro M."/>
            <person name="Sun H."/>
            <person name="Tritt A."/>
            <person name="Yoshinaga Y."/>
            <person name="Zwiers L.-H."/>
            <person name="Turgeon B."/>
            <person name="Goodwin S."/>
            <person name="Spatafora J."/>
            <person name="Crous P."/>
            <person name="Grigoriev I."/>
        </authorList>
    </citation>
    <scope>NUCLEOTIDE SEQUENCE</scope>
    <source>
        <strain evidence="4">CBS 116435</strain>
    </source>
</reference>
<dbReference type="Pfam" id="PF07047">
    <property type="entry name" value="OPA3"/>
    <property type="match status" value="1"/>
</dbReference>
<feature type="region of interest" description="Disordered" evidence="3">
    <location>
        <begin position="62"/>
        <end position="113"/>
    </location>
</feature>
<evidence type="ECO:0000256" key="2">
    <source>
        <dbReference type="ARBA" id="ARBA00023054"/>
    </source>
</evidence>
<keyword evidence="5" id="KW-1185">Reference proteome</keyword>
<feature type="compositionally biased region" description="Basic and acidic residues" evidence="3">
    <location>
        <begin position="87"/>
        <end position="104"/>
    </location>
</feature>
<organism evidence="4 5">
    <name type="scientific">Polychaeton citri CBS 116435</name>
    <dbReference type="NCBI Taxonomy" id="1314669"/>
    <lineage>
        <taxon>Eukaryota</taxon>
        <taxon>Fungi</taxon>
        <taxon>Dikarya</taxon>
        <taxon>Ascomycota</taxon>
        <taxon>Pezizomycotina</taxon>
        <taxon>Dothideomycetes</taxon>
        <taxon>Dothideomycetidae</taxon>
        <taxon>Capnodiales</taxon>
        <taxon>Capnodiaceae</taxon>
        <taxon>Polychaeton</taxon>
    </lineage>
</organism>
<evidence type="ECO:0000256" key="3">
    <source>
        <dbReference type="SAM" id="MobiDB-lite"/>
    </source>
</evidence>
<comment type="caution">
    <text evidence="4">The sequence shown here is derived from an EMBL/GenBank/DDBJ whole genome shotgun (WGS) entry which is preliminary data.</text>
</comment>
<dbReference type="PANTHER" id="PTHR12499:SF0">
    <property type="entry name" value="OPTIC ATROPHY 3 PROTEIN"/>
    <property type="match status" value="1"/>
</dbReference>
<protein>
    <recommendedName>
        <fullName evidence="6">OPA3-domain-containing protein</fullName>
    </recommendedName>
</protein>
<feature type="region of interest" description="Disordered" evidence="3">
    <location>
        <begin position="248"/>
        <end position="284"/>
    </location>
</feature>
<evidence type="ECO:0000256" key="1">
    <source>
        <dbReference type="ARBA" id="ARBA00007584"/>
    </source>
</evidence>
<dbReference type="GO" id="GO:0005739">
    <property type="term" value="C:mitochondrion"/>
    <property type="evidence" value="ECO:0007669"/>
    <property type="project" value="TreeGrafter"/>
</dbReference>
<gene>
    <name evidence="4" type="ORF">K431DRAFT_306958</name>
</gene>